<evidence type="ECO:0000256" key="7">
    <source>
        <dbReference type="HAMAP-Rule" id="MF_03022"/>
    </source>
</evidence>
<feature type="region of interest" description="Disordered" evidence="9">
    <location>
        <begin position="316"/>
        <end position="505"/>
    </location>
</feature>
<dbReference type="GO" id="GO:0005813">
    <property type="term" value="C:centrosome"/>
    <property type="evidence" value="ECO:0007669"/>
    <property type="project" value="UniProtKB-SubCell"/>
</dbReference>
<proteinExistence type="inferred from homology"/>
<evidence type="ECO:0000313" key="11">
    <source>
        <dbReference type="EMBL" id="KAH3774323.1"/>
    </source>
</evidence>
<evidence type="ECO:0000256" key="4">
    <source>
        <dbReference type="ARBA" id="ARBA00022701"/>
    </source>
</evidence>
<dbReference type="InterPro" id="IPR036322">
    <property type="entry name" value="WD40_repeat_dom_sf"/>
</dbReference>
<feature type="repeat" description="WD" evidence="8">
    <location>
        <begin position="69"/>
        <end position="110"/>
    </location>
</feature>
<feature type="compositionally biased region" description="Pro residues" evidence="9">
    <location>
        <begin position="452"/>
        <end position="487"/>
    </location>
</feature>
<feature type="domain" description="Katanin p80 subunit C-terminal" evidence="10">
    <location>
        <begin position="528"/>
        <end position="686"/>
    </location>
</feature>
<keyword evidence="7" id="KW-0131">Cell cycle</keyword>
<organism evidence="11 12">
    <name type="scientific">Dreissena polymorpha</name>
    <name type="common">Zebra mussel</name>
    <name type="synonym">Mytilus polymorpha</name>
    <dbReference type="NCBI Taxonomy" id="45954"/>
    <lineage>
        <taxon>Eukaryota</taxon>
        <taxon>Metazoa</taxon>
        <taxon>Spiralia</taxon>
        <taxon>Lophotrochozoa</taxon>
        <taxon>Mollusca</taxon>
        <taxon>Bivalvia</taxon>
        <taxon>Autobranchia</taxon>
        <taxon>Heteroconchia</taxon>
        <taxon>Euheterodonta</taxon>
        <taxon>Imparidentia</taxon>
        <taxon>Neoheterodontei</taxon>
        <taxon>Myida</taxon>
        <taxon>Dreissenoidea</taxon>
        <taxon>Dreissenidae</taxon>
        <taxon>Dreissena</taxon>
    </lineage>
</organism>
<dbReference type="PANTHER" id="PTHR19845">
    <property type="entry name" value="KATANIN P80 SUBUNIT"/>
    <property type="match status" value="1"/>
</dbReference>
<dbReference type="PROSITE" id="PS00678">
    <property type="entry name" value="WD_REPEATS_1"/>
    <property type="match status" value="3"/>
</dbReference>
<evidence type="ECO:0000313" key="12">
    <source>
        <dbReference type="Proteomes" id="UP000828390"/>
    </source>
</evidence>
<evidence type="ECO:0000256" key="8">
    <source>
        <dbReference type="PROSITE-ProRule" id="PRU00221"/>
    </source>
</evidence>
<evidence type="ECO:0000256" key="2">
    <source>
        <dbReference type="ARBA" id="ARBA00022490"/>
    </source>
</evidence>
<dbReference type="PRINTS" id="PR00320">
    <property type="entry name" value="GPROTEINBRPT"/>
</dbReference>
<dbReference type="FunFam" id="2.130.10.10:FF:000462">
    <property type="entry name" value="Katanin p80 WD40 repeat-containing subunit B1"/>
    <property type="match status" value="1"/>
</dbReference>
<feature type="repeat" description="WD" evidence="8">
    <location>
        <begin position="111"/>
        <end position="152"/>
    </location>
</feature>
<feature type="repeat" description="WD" evidence="8">
    <location>
        <begin position="195"/>
        <end position="236"/>
    </location>
</feature>
<feature type="compositionally biased region" description="Basic and acidic residues" evidence="9">
    <location>
        <begin position="372"/>
        <end position="389"/>
    </location>
</feature>
<dbReference type="SUPFAM" id="SSF50978">
    <property type="entry name" value="WD40 repeat-like"/>
    <property type="match status" value="1"/>
</dbReference>
<comment type="caution">
    <text evidence="11">The sequence shown here is derived from an EMBL/GenBank/DDBJ whole genome shotgun (WGS) entry which is preliminary data.</text>
</comment>
<dbReference type="HAMAP" id="MF_03022">
    <property type="entry name" value="Katanin_p80_B1"/>
    <property type="match status" value="1"/>
</dbReference>
<reference evidence="11" key="2">
    <citation type="submission" date="2020-11" db="EMBL/GenBank/DDBJ databases">
        <authorList>
            <person name="McCartney M.A."/>
            <person name="Auch B."/>
            <person name="Kono T."/>
            <person name="Mallez S."/>
            <person name="Becker A."/>
            <person name="Gohl D.M."/>
            <person name="Silverstein K.A.T."/>
            <person name="Koren S."/>
            <person name="Bechman K.B."/>
            <person name="Herman A."/>
            <person name="Abrahante J.E."/>
            <person name="Garbe J."/>
        </authorList>
    </citation>
    <scope>NUCLEOTIDE SEQUENCE</scope>
    <source>
        <strain evidence="11">Duluth1</strain>
        <tissue evidence="11">Whole animal</tissue>
    </source>
</reference>
<dbReference type="GO" id="GO:0000922">
    <property type="term" value="C:spindle pole"/>
    <property type="evidence" value="ECO:0007669"/>
    <property type="project" value="UniProtKB-SubCell"/>
</dbReference>
<dbReference type="Gene3D" id="2.130.10.10">
    <property type="entry name" value="YVTN repeat-like/Quinoprotein amine dehydrogenase"/>
    <property type="match status" value="2"/>
</dbReference>
<sequence>MAQTKRAWKLQEFVAHGGNVNCLAMGHKTGRVMVTGGEDRKVNLWTAGKPNCIMTEQPNPGDFESLLSLAGHTTAVDSVRFGHNEEMVVAGSVSGALKIWNLEEAKILRTLTGHKSSVRSLDFHPYGDYAASGSTDSTIKLWDIRRKGCIYTYKGHSNPVNTLRFSPDGKWIATGGEDSLIKIWDLTAGKLLTDMRLHTAGVNVIEFHPNEMLLASGSSDKTVKFWDLETFQLICSTDQDASPVRSICFDSEGACLYSGVRDYLKVYGWEPTHCFDSVPIAWGEVADMSIAKNQLIGASFSKTNVSTFVIDLSRIQPHGGVPHQEGGPPLSSSHGRRSFLTERPPTQSSRQASVPKEDETEPVSLSPDQEDRESVADIHNPDDFREIFQPKHRIDRSPTRTQEPFLPPQDDGVFPEPEPVRQPAQVTKPSTNASKPRVKRELPTTNRTSQPAQPPPAVRPVVPEPTPIVRAPDPPAPVEPSVKPTPPAQRQTSVPGVNPNDFLNADAHRVGDSQRQMTEEMFFDEGSKSHDVMSKVLSKRVKDLQTVRVMWTSGNIKTAIDSALSMNDKAVTVDVLNILNAKSGLWNLDISASLLPHLKDLVSNKYEEYVMIACESLKIVLRNFGPVIKANLTAPPGIGVDLSREDRYRKCNGCYKQLMEIRTVVDKKCALAGSVGETFRQLQILMGALD</sequence>
<comment type="similarity">
    <text evidence="7">Belongs to the WD repeat KATNB1 family.</text>
</comment>
<keyword evidence="2 7" id="KW-0963">Cytoplasm</keyword>
<feature type="repeat" description="WD" evidence="8">
    <location>
        <begin position="153"/>
        <end position="194"/>
    </location>
</feature>
<comment type="function">
    <text evidence="7">Participates in a complex which severs microtubules in an ATP-dependent manner. May act to target the enzymatic subunit of this complex to sites of action such as the centrosome. Microtubule severing may promote rapid reorganization of cellular microtubule arrays and the release of microtubules from the centrosome following nucleation.</text>
</comment>
<feature type="repeat" description="WD" evidence="8">
    <location>
        <begin position="13"/>
        <end position="55"/>
    </location>
</feature>
<keyword evidence="3 8" id="KW-0853">WD repeat</keyword>
<dbReference type="GO" id="GO:0051013">
    <property type="term" value="P:microtubule severing"/>
    <property type="evidence" value="ECO:0007669"/>
    <property type="project" value="UniProtKB-UniRule"/>
</dbReference>
<keyword evidence="4 7" id="KW-0493">Microtubule</keyword>
<dbReference type="AlphaFoldDB" id="A0A9D4E742"/>
<evidence type="ECO:0000256" key="3">
    <source>
        <dbReference type="ARBA" id="ARBA00022574"/>
    </source>
</evidence>
<dbReference type="EMBL" id="JAIWYP010000009">
    <property type="protein sequence ID" value="KAH3774323.1"/>
    <property type="molecule type" value="Genomic_DNA"/>
</dbReference>
<name>A0A9D4E742_DREPO</name>
<dbReference type="PANTHER" id="PTHR19845:SF0">
    <property type="entry name" value="KATANIN P80 WD40 REPEAT-CONTAINING SUBUNIT B1"/>
    <property type="match status" value="1"/>
</dbReference>
<dbReference type="PROSITE" id="PS50082">
    <property type="entry name" value="WD_REPEATS_2"/>
    <property type="match status" value="5"/>
</dbReference>
<dbReference type="GO" id="GO:0008017">
    <property type="term" value="F:microtubule binding"/>
    <property type="evidence" value="ECO:0007669"/>
    <property type="project" value="UniProtKB-UniRule"/>
</dbReference>
<evidence type="ECO:0000256" key="9">
    <source>
        <dbReference type="SAM" id="MobiDB-lite"/>
    </source>
</evidence>
<comment type="subunit">
    <text evidence="7">Interacts with KATNA1. This interaction enhances the microtubule binding and severing activity of KATNA1 and also targets this activity to the centrosome.</text>
</comment>
<evidence type="ECO:0000259" key="10">
    <source>
        <dbReference type="Pfam" id="PF13925"/>
    </source>
</evidence>
<accession>A0A9D4E742</accession>
<dbReference type="InterPro" id="IPR026962">
    <property type="entry name" value="KTNB1"/>
</dbReference>
<dbReference type="PROSITE" id="PS50294">
    <property type="entry name" value="WD_REPEATS_REGION"/>
    <property type="match status" value="4"/>
</dbReference>
<feature type="compositionally biased region" description="Polar residues" evidence="9">
    <location>
        <begin position="424"/>
        <end position="434"/>
    </location>
</feature>
<dbReference type="Pfam" id="PF00400">
    <property type="entry name" value="WD40"/>
    <property type="match status" value="5"/>
</dbReference>
<dbReference type="InterPro" id="IPR020472">
    <property type="entry name" value="WD40_PAC1"/>
</dbReference>
<dbReference type="InterPro" id="IPR001680">
    <property type="entry name" value="WD40_rpt"/>
</dbReference>
<dbReference type="GO" id="GO:0005874">
    <property type="term" value="C:microtubule"/>
    <property type="evidence" value="ECO:0007669"/>
    <property type="project" value="UniProtKB-KW"/>
</dbReference>
<dbReference type="GO" id="GO:0008352">
    <property type="term" value="C:katanin complex"/>
    <property type="evidence" value="ECO:0007669"/>
    <property type="project" value="InterPro"/>
</dbReference>
<dbReference type="Pfam" id="PF13925">
    <property type="entry name" value="Katanin_con80"/>
    <property type="match status" value="1"/>
</dbReference>
<evidence type="ECO:0000256" key="6">
    <source>
        <dbReference type="ARBA" id="ARBA00023212"/>
    </source>
</evidence>
<reference evidence="11" key="1">
    <citation type="journal article" date="2019" name="bioRxiv">
        <title>The Genome of the Zebra Mussel, Dreissena polymorpha: A Resource for Invasive Species Research.</title>
        <authorList>
            <person name="McCartney M.A."/>
            <person name="Auch B."/>
            <person name="Kono T."/>
            <person name="Mallez S."/>
            <person name="Zhang Y."/>
            <person name="Obille A."/>
            <person name="Becker A."/>
            <person name="Abrahante J.E."/>
            <person name="Garbe J."/>
            <person name="Badalamenti J.P."/>
            <person name="Herman A."/>
            <person name="Mangelson H."/>
            <person name="Liachko I."/>
            <person name="Sullivan S."/>
            <person name="Sone E.D."/>
            <person name="Koren S."/>
            <person name="Silverstein K.A.T."/>
            <person name="Beckman K.B."/>
            <person name="Gohl D.M."/>
        </authorList>
    </citation>
    <scope>NUCLEOTIDE SEQUENCE</scope>
    <source>
        <strain evidence="11">Duluth1</strain>
        <tissue evidence="11">Whole animal</tissue>
    </source>
</reference>
<keyword evidence="7" id="KW-0132">Cell division</keyword>
<dbReference type="InterPro" id="IPR028021">
    <property type="entry name" value="Katanin_C-terminal"/>
</dbReference>
<keyword evidence="7" id="KW-0498">Mitosis</keyword>
<dbReference type="GO" id="GO:0051301">
    <property type="term" value="P:cell division"/>
    <property type="evidence" value="ECO:0007669"/>
    <property type="project" value="UniProtKB-KW"/>
</dbReference>
<evidence type="ECO:0000256" key="1">
    <source>
        <dbReference type="ARBA" id="ARBA00004245"/>
    </source>
</evidence>
<gene>
    <name evidence="7" type="primary">KATNB1</name>
    <name evidence="11" type="ORF">DPMN_175702</name>
</gene>
<dbReference type="Proteomes" id="UP000828390">
    <property type="component" value="Unassembled WGS sequence"/>
</dbReference>
<dbReference type="InterPro" id="IPR019775">
    <property type="entry name" value="WD40_repeat_CS"/>
</dbReference>
<dbReference type="GO" id="GO:0005737">
    <property type="term" value="C:cytoplasm"/>
    <property type="evidence" value="ECO:0007669"/>
    <property type="project" value="UniProtKB-SubCell"/>
</dbReference>
<keyword evidence="5" id="KW-0677">Repeat</keyword>
<keyword evidence="12" id="KW-1185">Reference proteome</keyword>
<dbReference type="CDD" id="cd00200">
    <property type="entry name" value="WD40"/>
    <property type="match status" value="1"/>
</dbReference>
<dbReference type="GO" id="GO:0007019">
    <property type="term" value="P:microtubule depolymerization"/>
    <property type="evidence" value="ECO:0007669"/>
    <property type="project" value="TreeGrafter"/>
</dbReference>
<dbReference type="SMART" id="SM00320">
    <property type="entry name" value="WD40"/>
    <property type="match status" value="6"/>
</dbReference>
<evidence type="ECO:0000256" key="5">
    <source>
        <dbReference type="ARBA" id="ARBA00022737"/>
    </source>
</evidence>
<protein>
    <recommendedName>
        <fullName evidence="7">Katanin p80 WD40 repeat-containing subunit B1</fullName>
        <shortName evidence="7">Katanin p80 subunit B1</shortName>
    </recommendedName>
    <alternativeName>
        <fullName evidence="7">p80 katanin</fullName>
    </alternativeName>
</protein>
<keyword evidence="6 7" id="KW-0206">Cytoskeleton</keyword>
<comment type="subcellular location">
    <subcellularLocation>
        <location evidence="1 7">Cytoplasm</location>
        <location evidence="1 7">Cytoskeleton</location>
    </subcellularLocation>
    <subcellularLocation>
        <location evidence="7">Cytoplasm</location>
    </subcellularLocation>
    <subcellularLocation>
        <location evidence="7">Cytoplasm</location>
        <location evidence="7">Cytoskeleton</location>
        <location evidence="7">Microtubule organizing center</location>
        <location evidence="7">Centrosome</location>
    </subcellularLocation>
    <subcellularLocation>
        <location evidence="7">Cytoplasm</location>
        <location evidence="7">Cytoskeleton</location>
        <location evidence="7">Spindle pole</location>
    </subcellularLocation>
    <subcellularLocation>
        <location evidence="7">Cytoplasm</location>
        <location evidence="7">Cytoskeleton</location>
        <location evidence="7">Spindle</location>
    </subcellularLocation>
    <text evidence="7">Predominantly cytoplasmic. Localized to the interphase centrosome and mitotic spindle poles.</text>
</comment>
<dbReference type="InterPro" id="IPR015943">
    <property type="entry name" value="WD40/YVTN_repeat-like_dom_sf"/>
</dbReference>